<dbReference type="InterPro" id="IPR007272">
    <property type="entry name" value="Sulf_transp_TsuA/YedE"/>
</dbReference>
<dbReference type="GO" id="GO:0005886">
    <property type="term" value="C:plasma membrane"/>
    <property type="evidence" value="ECO:0007669"/>
    <property type="project" value="UniProtKB-SubCell"/>
</dbReference>
<keyword evidence="2" id="KW-0813">Transport</keyword>
<comment type="caution">
    <text evidence="9">The sequence shown here is derived from an EMBL/GenBank/DDBJ whole genome shotgun (WGS) entry which is preliminary data.</text>
</comment>
<dbReference type="AlphaFoldDB" id="A0AAV4IM60"/>
<evidence type="ECO:0000256" key="2">
    <source>
        <dbReference type="ARBA" id="ARBA00022448"/>
    </source>
</evidence>
<sequence>MTLSGACPGMVLIQVGAAVPNALYTFAGAACGAFLYAFTDCWLSCKLNGKGEPYYNTLNEYLETPHFNLALPIVALLGTAVFALDIFAPWATEVEVYGEGIMGTRSWPPYVAGTIIGLLQIPIVLIIGDTLGTSTGLMTMAAQSLALPAVKKMGTNLKKYKSGFINWWQVFYMAGAVAGASISSTLSNTRGSVGGVHPAAGFSGGLLLIYGSRLAGGCTSGHGLSGMGLLALLSFVAVPAMFCSGIATAFVLKHGLGVNIDHL</sequence>
<dbReference type="Proteomes" id="UP000762676">
    <property type="component" value="Unassembled WGS sequence"/>
</dbReference>
<proteinExistence type="predicted"/>
<dbReference type="PANTHER" id="PTHR30574">
    <property type="entry name" value="INNER MEMBRANE PROTEIN YEDE"/>
    <property type="match status" value="1"/>
</dbReference>
<evidence type="ECO:0000256" key="1">
    <source>
        <dbReference type="ARBA" id="ARBA00004429"/>
    </source>
</evidence>
<evidence type="ECO:0000256" key="8">
    <source>
        <dbReference type="SAM" id="Phobius"/>
    </source>
</evidence>
<organism evidence="9 10">
    <name type="scientific">Elysia marginata</name>
    <dbReference type="NCBI Taxonomy" id="1093978"/>
    <lineage>
        <taxon>Eukaryota</taxon>
        <taxon>Metazoa</taxon>
        <taxon>Spiralia</taxon>
        <taxon>Lophotrochozoa</taxon>
        <taxon>Mollusca</taxon>
        <taxon>Gastropoda</taxon>
        <taxon>Heterobranchia</taxon>
        <taxon>Euthyneura</taxon>
        <taxon>Panpulmonata</taxon>
        <taxon>Sacoglossa</taxon>
        <taxon>Placobranchoidea</taxon>
        <taxon>Plakobranchidae</taxon>
        <taxon>Elysia</taxon>
    </lineage>
</organism>
<comment type="subcellular location">
    <subcellularLocation>
        <location evidence="1">Cell inner membrane</location>
        <topology evidence="1">Multi-pass membrane protein</topology>
    </subcellularLocation>
</comment>
<evidence type="ECO:0000256" key="5">
    <source>
        <dbReference type="ARBA" id="ARBA00022692"/>
    </source>
</evidence>
<protein>
    <submittedName>
        <fullName evidence="9">UPF0394 inner membrane protein YeeE-like</fullName>
    </submittedName>
</protein>
<evidence type="ECO:0000256" key="3">
    <source>
        <dbReference type="ARBA" id="ARBA00022475"/>
    </source>
</evidence>
<feature type="transmembrane region" description="Helical" evidence="8">
    <location>
        <begin position="110"/>
        <end position="128"/>
    </location>
</feature>
<reference evidence="9 10" key="1">
    <citation type="journal article" date="2021" name="Elife">
        <title>Chloroplast acquisition without the gene transfer in kleptoplastic sea slugs, Plakobranchus ocellatus.</title>
        <authorList>
            <person name="Maeda T."/>
            <person name="Takahashi S."/>
            <person name="Yoshida T."/>
            <person name="Shimamura S."/>
            <person name="Takaki Y."/>
            <person name="Nagai Y."/>
            <person name="Toyoda A."/>
            <person name="Suzuki Y."/>
            <person name="Arimoto A."/>
            <person name="Ishii H."/>
            <person name="Satoh N."/>
            <person name="Nishiyama T."/>
            <person name="Hasebe M."/>
            <person name="Maruyama T."/>
            <person name="Minagawa J."/>
            <person name="Obokata J."/>
            <person name="Shigenobu S."/>
        </authorList>
    </citation>
    <scope>NUCLEOTIDE SEQUENCE [LARGE SCALE GENOMIC DNA]</scope>
</reference>
<feature type="transmembrane region" description="Helical" evidence="8">
    <location>
        <begin position="164"/>
        <end position="183"/>
    </location>
</feature>
<evidence type="ECO:0000313" key="9">
    <source>
        <dbReference type="EMBL" id="GFS10016.1"/>
    </source>
</evidence>
<keyword evidence="6 8" id="KW-1133">Transmembrane helix</keyword>
<accession>A0AAV4IM60</accession>
<name>A0AAV4IM60_9GAST</name>
<keyword evidence="5 8" id="KW-0812">Transmembrane</keyword>
<feature type="transmembrane region" description="Helical" evidence="8">
    <location>
        <begin position="227"/>
        <end position="252"/>
    </location>
</feature>
<feature type="transmembrane region" description="Helical" evidence="8">
    <location>
        <begin position="195"/>
        <end position="215"/>
    </location>
</feature>
<evidence type="ECO:0000256" key="7">
    <source>
        <dbReference type="ARBA" id="ARBA00023136"/>
    </source>
</evidence>
<keyword evidence="10" id="KW-1185">Reference proteome</keyword>
<feature type="transmembrane region" description="Helical" evidence="8">
    <location>
        <begin position="66"/>
        <end position="90"/>
    </location>
</feature>
<keyword evidence="3" id="KW-1003">Cell membrane</keyword>
<keyword evidence="4" id="KW-0997">Cell inner membrane</keyword>
<dbReference type="EMBL" id="BMAT01013314">
    <property type="protein sequence ID" value="GFS10016.1"/>
    <property type="molecule type" value="Genomic_DNA"/>
</dbReference>
<evidence type="ECO:0000256" key="6">
    <source>
        <dbReference type="ARBA" id="ARBA00022989"/>
    </source>
</evidence>
<keyword evidence="7 8" id="KW-0472">Membrane</keyword>
<evidence type="ECO:0000256" key="4">
    <source>
        <dbReference type="ARBA" id="ARBA00022519"/>
    </source>
</evidence>
<evidence type="ECO:0000313" key="10">
    <source>
        <dbReference type="Proteomes" id="UP000762676"/>
    </source>
</evidence>
<dbReference type="PANTHER" id="PTHR30574:SF1">
    <property type="entry name" value="SULPHUR TRANSPORT DOMAIN-CONTAINING PROTEIN"/>
    <property type="match status" value="1"/>
</dbReference>
<dbReference type="Pfam" id="PF04143">
    <property type="entry name" value="Sulf_transp"/>
    <property type="match status" value="1"/>
</dbReference>
<gene>
    <name evidence="9" type="ORF">ElyMa_006636200</name>
</gene>